<keyword evidence="3" id="KW-1185">Reference proteome</keyword>
<gene>
    <name evidence="2" type="ORF">Slin15195_G121070</name>
</gene>
<dbReference type="InterPro" id="IPR008030">
    <property type="entry name" value="NmrA-like"/>
</dbReference>
<name>A0A9Q9ERQ2_9PEZI</name>
<dbReference type="InterPro" id="IPR036291">
    <property type="entry name" value="NAD(P)-bd_dom_sf"/>
</dbReference>
<dbReference type="Proteomes" id="UP001056384">
    <property type="component" value="Chromosome 11"/>
</dbReference>
<dbReference type="Gene3D" id="3.40.50.720">
    <property type="entry name" value="NAD(P)-binding Rossmann-like Domain"/>
    <property type="match status" value="1"/>
</dbReference>
<reference evidence="2" key="1">
    <citation type="submission" date="2022-06" db="EMBL/GenBank/DDBJ databases">
        <title>Complete genome sequences of two strains of the flax pathogen Septoria linicola.</title>
        <authorList>
            <person name="Lapalu N."/>
            <person name="Simon A."/>
            <person name="Demenou B."/>
            <person name="Paumier D."/>
            <person name="Guillot M.-P."/>
            <person name="Gout L."/>
            <person name="Valade R."/>
        </authorList>
    </citation>
    <scope>NUCLEOTIDE SEQUENCE</scope>
    <source>
        <strain evidence="2">SE15195</strain>
    </source>
</reference>
<proteinExistence type="predicted"/>
<evidence type="ECO:0000259" key="1">
    <source>
        <dbReference type="Pfam" id="PF05368"/>
    </source>
</evidence>
<evidence type="ECO:0000313" key="3">
    <source>
        <dbReference type="Proteomes" id="UP001056384"/>
    </source>
</evidence>
<feature type="domain" description="NmrA-like" evidence="1">
    <location>
        <begin position="4"/>
        <end position="103"/>
    </location>
</feature>
<dbReference type="SUPFAM" id="SSF51735">
    <property type="entry name" value="NAD(P)-binding Rossmann-fold domains"/>
    <property type="match status" value="1"/>
</dbReference>
<dbReference type="AlphaFoldDB" id="A0A9Q9ERQ2"/>
<sequence length="169" mass="18723">MGWTIMYGGVYAEMLGSLLCPLKIGEEYVFAAPMHEDSVVQLMPLENYGITLKWALENFEKSNSHVVDAGAIPVTWPDIVEAFVRVTGKQARTMFVSQEQWFEGATKKGMDPDAPLPMGSNPGDPATFLFRKTFGAWGGTCGRITREVMRLAGEMSLPQEDDQQPWKSG</sequence>
<dbReference type="Gene3D" id="3.90.25.10">
    <property type="entry name" value="UDP-galactose 4-epimerase, domain 1"/>
    <property type="match status" value="1"/>
</dbReference>
<dbReference type="Pfam" id="PF05368">
    <property type="entry name" value="NmrA"/>
    <property type="match status" value="1"/>
</dbReference>
<evidence type="ECO:0000313" key="2">
    <source>
        <dbReference type="EMBL" id="USW58788.1"/>
    </source>
</evidence>
<accession>A0A9Q9ERQ2</accession>
<dbReference type="EMBL" id="CP099428">
    <property type="protein sequence ID" value="USW58788.1"/>
    <property type="molecule type" value="Genomic_DNA"/>
</dbReference>
<organism evidence="2 3">
    <name type="scientific">Septoria linicola</name>
    <dbReference type="NCBI Taxonomy" id="215465"/>
    <lineage>
        <taxon>Eukaryota</taxon>
        <taxon>Fungi</taxon>
        <taxon>Dikarya</taxon>
        <taxon>Ascomycota</taxon>
        <taxon>Pezizomycotina</taxon>
        <taxon>Dothideomycetes</taxon>
        <taxon>Dothideomycetidae</taxon>
        <taxon>Mycosphaerellales</taxon>
        <taxon>Mycosphaerellaceae</taxon>
        <taxon>Septoria</taxon>
    </lineage>
</organism>
<protein>
    <submittedName>
        <fullName evidence="2">NAD(P)-binding domain superfamily</fullName>
    </submittedName>
</protein>